<dbReference type="NCBIfam" id="TIGR03989">
    <property type="entry name" value="Rxyl_3153"/>
    <property type="match status" value="1"/>
</dbReference>
<dbReference type="InterPro" id="IPR013149">
    <property type="entry name" value="ADH-like_C"/>
</dbReference>
<dbReference type="RefSeq" id="WP_106350437.1">
    <property type="nucleotide sequence ID" value="NZ_PVUE01000018.1"/>
</dbReference>
<dbReference type="PANTHER" id="PTHR43880">
    <property type="entry name" value="ALCOHOL DEHYDROGENASE"/>
    <property type="match status" value="1"/>
</dbReference>
<protein>
    <submittedName>
        <fullName evidence="8">S-(Hydroxymethyl)glutathione dehydrogenase/alcohol dehydrogenase</fullName>
    </submittedName>
</protein>
<comment type="caution">
    <text evidence="8">The sequence shown here is derived from an EMBL/GenBank/DDBJ whole genome shotgun (WGS) entry which is preliminary data.</text>
</comment>
<keyword evidence="3 6" id="KW-0862">Zinc</keyword>
<evidence type="ECO:0000256" key="3">
    <source>
        <dbReference type="ARBA" id="ARBA00022833"/>
    </source>
</evidence>
<evidence type="ECO:0000259" key="7">
    <source>
        <dbReference type="SMART" id="SM00829"/>
    </source>
</evidence>
<keyword evidence="2 6" id="KW-0479">Metal-binding</keyword>
<evidence type="ECO:0000256" key="1">
    <source>
        <dbReference type="ARBA" id="ARBA00008072"/>
    </source>
</evidence>
<evidence type="ECO:0000313" key="8">
    <source>
        <dbReference type="EMBL" id="PRZ39714.1"/>
    </source>
</evidence>
<dbReference type="PANTHER" id="PTHR43880:SF12">
    <property type="entry name" value="ALCOHOL DEHYDROGENASE CLASS-3"/>
    <property type="match status" value="1"/>
</dbReference>
<proteinExistence type="inferred from homology"/>
<organism evidence="8 9">
    <name type="scientific">Antricoccus suffuscus</name>
    <dbReference type="NCBI Taxonomy" id="1629062"/>
    <lineage>
        <taxon>Bacteria</taxon>
        <taxon>Bacillati</taxon>
        <taxon>Actinomycetota</taxon>
        <taxon>Actinomycetes</taxon>
        <taxon>Geodermatophilales</taxon>
        <taxon>Antricoccaceae</taxon>
        <taxon>Antricoccus</taxon>
    </lineage>
</organism>
<dbReference type="GO" id="GO:0005829">
    <property type="term" value="C:cytosol"/>
    <property type="evidence" value="ECO:0007669"/>
    <property type="project" value="TreeGrafter"/>
</dbReference>
<dbReference type="EMBL" id="PVUE01000018">
    <property type="protein sequence ID" value="PRZ39714.1"/>
    <property type="molecule type" value="Genomic_DNA"/>
</dbReference>
<dbReference type="InterPro" id="IPR020843">
    <property type="entry name" value="ER"/>
</dbReference>
<evidence type="ECO:0000256" key="2">
    <source>
        <dbReference type="ARBA" id="ARBA00022723"/>
    </source>
</evidence>
<dbReference type="SUPFAM" id="SSF50129">
    <property type="entry name" value="GroES-like"/>
    <property type="match status" value="2"/>
</dbReference>
<feature type="domain" description="Enoyl reductase (ER)" evidence="7">
    <location>
        <begin position="12"/>
        <end position="375"/>
    </location>
</feature>
<dbReference type="InterPro" id="IPR013154">
    <property type="entry name" value="ADH-like_N"/>
</dbReference>
<dbReference type="GO" id="GO:0046294">
    <property type="term" value="P:formaldehyde catabolic process"/>
    <property type="evidence" value="ECO:0007669"/>
    <property type="project" value="TreeGrafter"/>
</dbReference>
<dbReference type="SMART" id="SM00829">
    <property type="entry name" value="PKS_ER"/>
    <property type="match status" value="1"/>
</dbReference>
<dbReference type="Proteomes" id="UP000237752">
    <property type="component" value="Unassembled WGS sequence"/>
</dbReference>
<dbReference type="GO" id="GO:0051903">
    <property type="term" value="F:S-(hydroxymethyl)glutathione dehydrogenase [NAD(P)+] activity"/>
    <property type="evidence" value="ECO:0007669"/>
    <property type="project" value="TreeGrafter"/>
</dbReference>
<evidence type="ECO:0000256" key="5">
    <source>
        <dbReference type="ARBA" id="ARBA00023027"/>
    </source>
</evidence>
<keyword evidence="9" id="KW-1185">Reference proteome</keyword>
<dbReference type="InterPro" id="IPR023921">
    <property type="entry name" value="ADH_Zn_actinomycetes"/>
</dbReference>
<dbReference type="OrthoDB" id="334894at2"/>
<dbReference type="GO" id="GO:0008270">
    <property type="term" value="F:zinc ion binding"/>
    <property type="evidence" value="ECO:0007669"/>
    <property type="project" value="InterPro"/>
</dbReference>
<name>A0A2T0ZTU0_9ACTN</name>
<dbReference type="Gene3D" id="3.90.180.10">
    <property type="entry name" value="Medium-chain alcohol dehydrogenases, catalytic domain"/>
    <property type="match status" value="1"/>
</dbReference>
<evidence type="ECO:0000313" key="9">
    <source>
        <dbReference type="Proteomes" id="UP000237752"/>
    </source>
</evidence>
<sequence>MKTRAAILWGQGQDWSVEEIELDPPKTGEVLIKLVGSGLCHSDEHLRTGDLTVPADVAQALSIHQYPVIGGHEGAGEVVEVGPGVTSVKPGDHVALSFMPACGKCPSCNSGRTNLCDVGAFLGLGMQPTDFTARHHSGAGQDLQISCFLGTFGEYTVASEMSVIKIDDDIPLEKAAVVGCGVTTGWGSAVYAAGVKAGDTAVIVGTGGIGMNAVQGAAMMGAENVIAVETVDWKREKAREFGATHTAASIEEAVQLVGEITRGRLADKVVISVGVADADLIAPAMSMTAKGGRVVHTAVAPLAQTEVKLDLTELTFWQRELVGTVFGSANPRYDIPRLLALYKAGKLKLDELVTNEYKLDDINRGYDDMYNGTNIRGFLRY</sequence>
<dbReference type="Gene3D" id="3.40.50.720">
    <property type="entry name" value="NAD(P)-binding Rossmann-like Domain"/>
    <property type="match status" value="1"/>
</dbReference>
<comment type="similarity">
    <text evidence="1 6">Belongs to the zinc-containing alcohol dehydrogenase family.</text>
</comment>
<reference evidence="8 9" key="1">
    <citation type="submission" date="2018-03" db="EMBL/GenBank/DDBJ databases">
        <title>Genomic Encyclopedia of Archaeal and Bacterial Type Strains, Phase II (KMG-II): from individual species to whole genera.</title>
        <authorList>
            <person name="Goeker M."/>
        </authorList>
    </citation>
    <scope>NUCLEOTIDE SEQUENCE [LARGE SCALE GENOMIC DNA]</scope>
    <source>
        <strain evidence="8 9">DSM 100065</strain>
    </source>
</reference>
<dbReference type="PROSITE" id="PS00059">
    <property type="entry name" value="ADH_ZINC"/>
    <property type="match status" value="1"/>
</dbReference>
<keyword evidence="5" id="KW-0520">NAD</keyword>
<dbReference type="CDD" id="cd08279">
    <property type="entry name" value="Zn_ADH_class_III"/>
    <property type="match status" value="1"/>
</dbReference>
<dbReference type="SUPFAM" id="SSF51735">
    <property type="entry name" value="NAD(P)-binding Rossmann-fold domains"/>
    <property type="match status" value="1"/>
</dbReference>
<accession>A0A2T0ZTU0</accession>
<evidence type="ECO:0000256" key="6">
    <source>
        <dbReference type="RuleBase" id="RU361277"/>
    </source>
</evidence>
<dbReference type="InterPro" id="IPR011032">
    <property type="entry name" value="GroES-like_sf"/>
</dbReference>
<dbReference type="AlphaFoldDB" id="A0A2T0ZTU0"/>
<evidence type="ECO:0000256" key="4">
    <source>
        <dbReference type="ARBA" id="ARBA00023002"/>
    </source>
</evidence>
<dbReference type="InterPro" id="IPR036291">
    <property type="entry name" value="NAD(P)-bd_dom_sf"/>
</dbReference>
<dbReference type="Pfam" id="PF00107">
    <property type="entry name" value="ADH_zinc_N"/>
    <property type="match status" value="1"/>
</dbReference>
<gene>
    <name evidence="8" type="ORF">CLV47_11878</name>
</gene>
<keyword evidence="4" id="KW-0560">Oxidoreductase</keyword>
<dbReference type="InterPro" id="IPR002328">
    <property type="entry name" value="ADH_Zn_CS"/>
</dbReference>
<comment type="cofactor">
    <cofactor evidence="6">
        <name>Zn(2+)</name>
        <dbReference type="ChEBI" id="CHEBI:29105"/>
    </cofactor>
</comment>
<dbReference type="Pfam" id="PF08240">
    <property type="entry name" value="ADH_N"/>
    <property type="match status" value="1"/>
</dbReference>